<sequence>MLGLQYKICYKKGQENRIADALSRVSINSEQEIMSMTSVQPTWLQEVTVSYD</sequence>
<organism evidence="1">
    <name type="scientific">Arundo donax</name>
    <name type="common">Giant reed</name>
    <name type="synonym">Donax arundinaceus</name>
    <dbReference type="NCBI Taxonomy" id="35708"/>
    <lineage>
        <taxon>Eukaryota</taxon>
        <taxon>Viridiplantae</taxon>
        <taxon>Streptophyta</taxon>
        <taxon>Embryophyta</taxon>
        <taxon>Tracheophyta</taxon>
        <taxon>Spermatophyta</taxon>
        <taxon>Magnoliopsida</taxon>
        <taxon>Liliopsida</taxon>
        <taxon>Poales</taxon>
        <taxon>Poaceae</taxon>
        <taxon>PACMAD clade</taxon>
        <taxon>Arundinoideae</taxon>
        <taxon>Arundineae</taxon>
        <taxon>Arundo</taxon>
    </lineage>
</organism>
<protein>
    <submittedName>
        <fullName evidence="1">Uncharacterized protein</fullName>
    </submittedName>
</protein>
<reference evidence="1" key="1">
    <citation type="submission" date="2014-09" db="EMBL/GenBank/DDBJ databases">
        <authorList>
            <person name="Magalhaes I.L.F."/>
            <person name="Oliveira U."/>
            <person name="Santos F.R."/>
            <person name="Vidigal T.H.D.A."/>
            <person name="Brescovit A.D."/>
            <person name="Santos A.J."/>
        </authorList>
    </citation>
    <scope>NUCLEOTIDE SEQUENCE</scope>
    <source>
        <tissue evidence="1">Shoot tissue taken approximately 20 cm above the soil surface</tissue>
    </source>
</reference>
<name>A0A0A9AW74_ARUDO</name>
<evidence type="ECO:0000313" key="1">
    <source>
        <dbReference type="EMBL" id="JAD53130.1"/>
    </source>
</evidence>
<dbReference type="AlphaFoldDB" id="A0A0A9AW74"/>
<proteinExistence type="predicted"/>
<dbReference type="EMBL" id="GBRH01244765">
    <property type="protein sequence ID" value="JAD53130.1"/>
    <property type="molecule type" value="Transcribed_RNA"/>
</dbReference>
<accession>A0A0A9AW74</accession>
<reference evidence="1" key="2">
    <citation type="journal article" date="2015" name="Data Brief">
        <title>Shoot transcriptome of the giant reed, Arundo donax.</title>
        <authorList>
            <person name="Barrero R.A."/>
            <person name="Guerrero F.D."/>
            <person name="Moolhuijzen P."/>
            <person name="Goolsby J.A."/>
            <person name="Tidwell J."/>
            <person name="Bellgard S.E."/>
            <person name="Bellgard M.I."/>
        </authorList>
    </citation>
    <scope>NUCLEOTIDE SEQUENCE</scope>
    <source>
        <tissue evidence="1">Shoot tissue taken approximately 20 cm above the soil surface</tissue>
    </source>
</reference>